<evidence type="ECO:0000259" key="5">
    <source>
        <dbReference type="Pfam" id="PF13472"/>
    </source>
</evidence>
<feature type="chain" id="PRO_5016022678" evidence="4">
    <location>
        <begin position="25"/>
        <end position="439"/>
    </location>
</feature>
<dbReference type="InterPro" id="IPR036514">
    <property type="entry name" value="SGNH_hydro_sf"/>
</dbReference>
<dbReference type="InterPro" id="IPR013830">
    <property type="entry name" value="SGNH_hydro"/>
</dbReference>
<protein>
    <submittedName>
        <fullName evidence="7">Lysophospholipase L1-like esterase</fullName>
    </submittedName>
</protein>
<evidence type="ECO:0000313" key="8">
    <source>
        <dbReference type="Proteomes" id="UP000249239"/>
    </source>
</evidence>
<feature type="signal peptide" evidence="4">
    <location>
        <begin position="1"/>
        <end position="24"/>
    </location>
</feature>
<feature type="region of interest" description="Disordered" evidence="3">
    <location>
        <begin position="411"/>
        <end position="439"/>
    </location>
</feature>
<dbReference type="RefSeq" id="WP_111444746.1">
    <property type="nucleotide sequence ID" value="NZ_QKZK01000006.1"/>
</dbReference>
<keyword evidence="4" id="KW-0732">Signal</keyword>
<dbReference type="Gene3D" id="2.60.120.430">
    <property type="entry name" value="Galactose-binding lectin"/>
    <property type="match status" value="1"/>
</dbReference>
<dbReference type="InterPro" id="IPR049033">
    <property type="entry name" value="AGA-YXIM_GBD"/>
</dbReference>
<evidence type="ECO:0000313" key="7">
    <source>
        <dbReference type="EMBL" id="PZX18639.1"/>
    </source>
</evidence>
<organism evidence="7 8">
    <name type="scientific">Breznakibacter xylanolyticus</name>
    <dbReference type="NCBI Taxonomy" id="990"/>
    <lineage>
        <taxon>Bacteria</taxon>
        <taxon>Pseudomonadati</taxon>
        <taxon>Bacteroidota</taxon>
        <taxon>Bacteroidia</taxon>
        <taxon>Marinilabiliales</taxon>
        <taxon>Marinilabiliaceae</taxon>
        <taxon>Breznakibacter</taxon>
    </lineage>
</organism>
<reference evidence="7 8" key="1">
    <citation type="submission" date="2018-06" db="EMBL/GenBank/DDBJ databases">
        <title>Genomic Encyclopedia of Archaeal and Bacterial Type Strains, Phase II (KMG-II): from individual species to whole genera.</title>
        <authorList>
            <person name="Goeker M."/>
        </authorList>
    </citation>
    <scope>NUCLEOTIDE SEQUENCE [LARGE SCALE GENOMIC DNA]</scope>
    <source>
        <strain evidence="7 8">DSM 6779</strain>
    </source>
</reference>
<comment type="caution">
    <text evidence="7">The sequence shown here is derived from an EMBL/GenBank/DDBJ whole genome shotgun (WGS) entry which is preliminary data.</text>
</comment>
<dbReference type="EMBL" id="QKZK01000006">
    <property type="protein sequence ID" value="PZX18639.1"/>
    <property type="molecule type" value="Genomic_DNA"/>
</dbReference>
<dbReference type="InterPro" id="IPR037459">
    <property type="entry name" value="RhgT-like"/>
</dbReference>
<keyword evidence="8" id="KW-1185">Reference proteome</keyword>
<name>A0A2W7QA72_9BACT</name>
<dbReference type="GO" id="GO:0016788">
    <property type="term" value="F:hydrolase activity, acting on ester bonds"/>
    <property type="evidence" value="ECO:0007669"/>
    <property type="project" value="UniProtKB-ARBA"/>
</dbReference>
<evidence type="ECO:0000259" key="6">
    <source>
        <dbReference type="Pfam" id="PF21254"/>
    </source>
</evidence>
<dbReference type="InterPro" id="IPR008979">
    <property type="entry name" value="Galactose-bd-like_sf"/>
</dbReference>
<feature type="domain" description="SGNH hydrolase-type esterase" evidence="5">
    <location>
        <begin position="195"/>
        <end position="345"/>
    </location>
</feature>
<dbReference type="Proteomes" id="UP000249239">
    <property type="component" value="Unassembled WGS sequence"/>
</dbReference>
<dbReference type="SUPFAM" id="SSF49785">
    <property type="entry name" value="Galactose-binding domain-like"/>
    <property type="match status" value="1"/>
</dbReference>
<sequence length="439" mass="49108">MKKLLFICAAFVLFVTSVMGQAMKFDFGNGKTAKGYTRVAPEMVYSDASGFGFDYNTRPAAEKHKKGNALTSDYCFSDRPFYFSVKLPEGNYDVTLTLGNPNGTSSTTVKAESRRLMLEKMQTVRGETLQRTFTVNVRTPRISDNERIRIKPREKGYLNWDNKLTIEFGDSLPSVCAMEIVPNATATTVFLAGNSTVVDQDKEPWAAWGQMITRFFEHGKVVVANYAESGEALHSFKASQRLAKILSVMKPGDYLFIEFGHNDQKRKGDEHGAWGSYSDLMREFVSLTRQKGGNPVIVTSMHRRNFDANGKVVHSLGDFPAAARKVAADMQVPLVDLNQMSEIMYEAWGPEKSIKAFVHYPANTWPGQEQKLEDNTHFNSFGAYEIARCIRKGIIDLKLPLAQFLTTDVPEFDPSHPDDPDSWSLSISPMAANEKPDGN</sequence>
<dbReference type="OrthoDB" id="9807041at2"/>
<dbReference type="Pfam" id="PF13472">
    <property type="entry name" value="Lipase_GDSL_2"/>
    <property type="match status" value="1"/>
</dbReference>
<dbReference type="PANTHER" id="PTHR43695:SF1">
    <property type="entry name" value="RHAMNOGALACTURONAN ACETYLESTERASE"/>
    <property type="match status" value="1"/>
</dbReference>
<dbReference type="SUPFAM" id="SSF52266">
    <property type="entry name" value="SGNH hydrolase"/>
    <property type="match status" value="1"/>
</dbReference>
<accession>A0A2W7QA72</accession>
<evidence type="ECO:0000256" key="1">
    <source>
        <dbReference type="ARBA" id="ARBA00008668"/>
    </source>
</evidence>
<gene>
    <name evidence="7" type="ORF">LX69_01032</name>
</gene>
<proteinExistence type="inferred from homology"/>
<keyword evidence="2" id="KW-0378">Hydrolase</keyword>
<evidence type="ECO:0000256" key="4">
    <source>
        <dbReference type="SAM" id="SignalP"/>
    </source>
</evidence>
<dbReference type="CDD" id="cd01821">
    <property type="entry name" value="Rhamnogalacturan_acetylesterase_like"/>
    <property type="match status" value="1"/>
</dbReference>
<evidence type="ECO:0000256" key="3">
    <source>
        <dbReference type="SAM" id="MobiDB-lite"/>
    </source>
</evidence>
<dbReference type="AlphaFoldDB" id="A0A2W7QA72"/>
<dbReference type="Pfam" id="PF21254">
    <property type="entry name" value="AGA-YXIM_GBD"/>
    <property type="match status" value="1"/>
</dbReference>
<evidence type="ECO:0000256" key="2">
    <source>
        <dbReference type="ARBA" id="ARBA00022801"/>
    </source>
</evidence>
<comment type="similarity">
    <text evidence="1">Belongs to the 'GDSL' lipolytic enzyme family.</text>
</comment>
<dbReference type="PANTHER" id="PTHR43695">
    <property type="entry name" value="PUTATIVE (AFU_ORTHOLOGUE AFUA_2G17250)-RELATED"/>
    <property type="match status" value="1"/>
</dbReference>
<feature type="domain" description="Beta-agarase/YXIM esterase-like galactose-binding" evidence="6">
    <location>
        <begin position="24"/>
        <end position="114"/>
    </location>
</feature>
<dbReference type="Gene3D" id="3.40.50.1110">
    <property type="entry name" value="SGNH hydrolase"/>
    <property type="match status" value="1"/>
</dbReference>